<dbReference type="SMART" id="SM00422">
    <property type="entry name" value="HTH_MERR"/>
    <property type="match status" value="1"/>
</dbReference>
<dbReference type="Proteomes" id="UP000199691">
    <property type="component" value="Unassembled WGS sequence"/>
</dbReference>
<dbReference type="AlphaFoldDB" id="A0A1H0WUM0"/>
<dbReference type="PANTHER" id="PTHR30204">
    <property type="entry name" value="REDOX-CYCLING DRUG-SENSING TRANSCRIPTIONAL ACTIVATOR SOXR"/>
    <property type="match status" value="1"/>
</dbReference>
<dbReference type="GO" id="GO:0003700">
    <property type="term" value="F:DNA-binding transcription factor activity"/>
    <property type="evidence" value="ECO:0007669"/>
    <property type="project" value="InterPro"/>
</dbReference>
<dbReference type="SUPFAM" id="SSF46955">
    <property type="entry name" value="Putative DNA-binding domain"/>
    <property type="match status" value="1"/>
</dbReference>
<proteinExistence type="predicted"/>
<dbReference type="PANTHER" id="PTHR30204:SF93">
    <property type="entry name" value="HTH MERR-TYPE DOMAIN-CONTAINING PROTEIN"/>
    <property type="match status" value="1"/>
</dbReference>
<keyword evidence="4" id="KW-1185">Reference proteome</keyword>
<reference evidence="4" key="1">
    <citation type="submission" date="2016-10" db="EMBL/GenBank/DDBJ databases">
        <authorList>
            <person name="Varghese N."/>
            <person name="Submissions S."/>
        </authorList>
    </citation>
    <scope>NUCLEOTIDE SEQUENCE [LARGE SCALE GENOMIC DNA]</scope>
    <source>
        <strain evidence="4">CGMCC 4.6609</strain>
    </source>
</reference>
<dbReference type="Gene3D" id="1.10.1660.10">
    <property type="match status" value="1"/>
</dbReference>
<name>A0A1H0WUM0_9PSEU</name>
<evidence type="ECO:0000256" key="1">
    <source>
        <dbReference type="ARBA" id="ARBA00023125"/>
    </source>
</evidence>
<keyword evidence="1 3" id="KW-0238">DNA-binding</keyword>
<evidence type="ECO:0000313" key="3">
    <source>
        <dbReference type="EMBL" id="SDP94309.1"/>
    </source>
</evidence>
<dbReference type="STRING" id="641025.SAMN05421507_12371"/>
<dbReference type="EMBL" id="FNIX01000023">
    <property type="protein sequence ID" value="SDP94309.1"/>
    <property type="molecule type" value="Genomic_DNA"/>
</dbReference>
<accession>A0A1H0WUM0</accession>
<dbReference type="InterPro" id="IPR047057">
    <property type="entry name" value="MerR_fam"/>
</dbReference>
<dbReference type="GO" id="GO:0003677">
    <property type="term" value="F:DNA binding"/>
    <property type="evidence" value="ECO:0007669"/>
    <property type="project" value="UniProtKB-KW"/>
</dbReference>
<organism evidence="3 4">
    <name type="scientific">Lentzea jiangxiensis</name>
    <dbReference type="NCBI Taxonomy" id="641025"/>
    <lineage>
        <taxon>Bacteria</taxon>
        <taxon>Bacillati</taxon>
        <taxon>Actinomycetota</taxon>
        <taxon>Actinomycetes</taxon>
        <taxon>Pseudonocardiales</taxon>
        <taxon>Pseudonocardiaceae</taxon>
        <taxon>Lentzea</taxon>
    </lineage>
</organism>
<dbReference type="PROSITE" id="PS50937">
    <property type="entry name" value="HTH_MERR_2"/>
    <property type="match status" value="1"/>
</dbReference>
<gene>
    <name evidence="3" type="ORF">SAMN05421507_12371</name>
</gene>
<dbReference type="Pfam" id="PF13411">
    <property type="entry name" value="MerR_1"/>
    <property type="match status" value="1"/>
</dbReference>
<dbReference type="InterPro" id="IPR009061">
    <property type="entry name" value="DNA-bd_dom_put_sf"/>
</dbReference>
<evidence type="ECO:0000313" key="4">
    <source>
        <dbReference type="Proteomes" id="UP000199691"/>
    </source>
</evidence>
<protein>
    <submittedName>
        <fullName evidence="3">DNA-binding transcriptional regulator, MerR family</fullName>
    </submittedName>
</protein>
<dbReference type="InterPro" id="IPR000551">
    <property type="entry name" value="MerR-type_HTH_dom"/>
</dbReference>
<feature type="domain" description="HTH merR-type" evidence="2">
    <location>
        <begin position="18"/>
        <end position="85"/>
    </location>
</feature>
<sequence length="136" mass="14633">METLTQEPDPGGKPGGARIGELASRLGVRPSALRVWEAAGLLTASRDPHTGTRCYSAEEVYHASVINLLRKAGRGHDQIRPLIDELRVTGSTAALSVALRQRRHEHDRCSRLLLEGAVALHRLLEASGVLSAGQSL</sequence>
<evidence type="ECO:0000259" key="2">
    <source>
        <dbReference type="PROSITE" id="PS50937"/>
    </source>
</evidence>